<dbReference type="Pfam" id="PF04101">
    <property type="entry name" value="Glyco_tran_28_C"/>
    <property type="match status" value="1"/>
</dbReference>
<dbReference type="SUPFAM" id="SSF53756">
    <property type="entry name" value="UDP-Glycosyltransferase/glycogen phosphorylase"/>
    <property type="match status" value="1"/>
</dbReference>
<evidence type="ECO:0000313" key="2">
    <source>
        <dbReference type="EMBL" id="MDP8568083.1"/>
    </source>
</evidence>
<dbReference type="Proteomes" id="UP001225906">
    <property type="component" value="Unassembled WGS sequence"/>
</dbReference>
<keyword evidence="2" id="KW-0378">Hydrolase</keyword>
<reference evidence="3" key="1">
    <citation type="journal article" date="2019" name="Int. J. Syst. Evol. Microbiol.">
        <title>The Global Catalogue of Microorganisms (GCM) 10K type strain sequencing project: providing services to taxonomists for standard genome sequencing and annotation.</title>
        <authorList>
            <consortium name="The Broad Institute Genomics Platform"/>
            <consortium name="The Broad Institute Genome Sequencing Center for Infectious Disease"/>
            <person name="Wu L."/>
            <person name="Ma J."/>
        </authorList>
    </citation>
    <scope>NUCLEOTIDE SEQUENCE [LARGE SCALE GENOMIC DNA]</scope>
    <source>
        <strain evidence="3">VKM B-3159</strain>
    </source>
</reference>
<dbReference type="EC" id="3.6.1.57" evidence="2"/>
<gene>
    <name evidence="2" type="primary">pseG</name>
    <name evidence="2" type="ORF">Q9291_09505</name>
</gene>
<dbReference type="Gene3D" id="3.40.50.11190">
    <property type="match status" value="1"/>
</dbReference>
<name>A0ABT9JU23_9PROT</name>
<dbReference type="EMBL" id="JAVCAP010000020">
    <property type="protein sequence ID" value="MDP8568083.1"/>
    <property type="molecule type" value="Genomic_DNA"/>
</dbReference>
<dbReference type="PANTHER" id="PTHR21015:SF22">
    <property type="entry name" value="GLYCOSYLTRANSFERASE"/>
    <property type="match status" value="1"/>
</dbReference>
<organism evidence="2 3">
    <name type="scientific">Methylophilus aquaticus</name>
    <dbReference type="NCBI Taxonomy" id="1971610"/>
    <lineage>
        <taxon>Bacteria</taxon>
        <taxon>Pseudomonadati</taxon>
        <taxon>Pseudomonadota</taxon>
        <taxon>Betaproteobacteria</taxon>
        <taxon>Nitrosomonadales</taxon>
        <taxon>Methylophilaceae</taxon>
        <taxon>Methylophilus</taxon>
    </lineage>
</organism>
<feature type="domain" description="Glycosyl transferase family 28 C-terminal" evidence="1">
    <location>
        <begin position="209"/>
        <end position="323"/>
    </location>
</feature>
<comment type="caution">
    <text evidence="2">The sequence shown here is derived from an EMBL/GenBank/DDBJ whole genome shotgun (WGS) entry which is preliminary data.</text>
</comment>
<dbReference type="GO" id="GO:0016787">
    <property type="term" value="F:hydrolase activity"/>
    <property type="evidence" value="ECO:0007669"/>
    <property type="project" value="UniProtKB-KW"/>
</dbReference>
<accession>A0ABT9JU23</accession>
<dbReference type="InterPro" id="IPR007235">
    <property type="entry name" value="Glyco_trans_28_C"/>
</dbReference>
<keyword evidence="3" id="KW-1185">Reference proteome</keyword>
<protein>
    <submittedName>
        <fullName evidence="2">UDP-2,4-diacetamido-2,4, 6-trideoxy-beta-L-altropyranose hydrolase</fullName>
        <ecNumber evidence="2">3.6.1.57</ecNumber>
    </submittedName>
</protein>
<evidence type="ECO:0000259" key="1">
    <source>
        <dbReference type="Pfam" id="PF04101"/>
    </source>
</evidence>
<dbReference type="PANTHER" id="PTHR21015">
    <property type="entry name" value="UDP-N-ACETYLGLUCOSAMINE--N-ACETYLMURAMYL-(PENTAPEPTIDE) PYROPHOSPHORYL-UNDECAPRENOL N-ACETYLGLUCOSAMINE TRANSFERASE 1"/>
    <property type="match status" value="1"/>
</dbReference>
<sequence>MDNRQIAFRVDASTKIGTGHFMRCFTLATELLKQGAKVCFVCRHILPPLAYLLKQHGIGLKQLPSPNTPLAITFDTDTYADWLGTNQLVDAEATIEVLSGTKTTWLIVDHYALDHRWETKLKACTEKIMVIDDLGNRKHGCDLLLDQNYYHDDINPYSDLVTNDCQLLIGPRYALLRPEFRQLRNQIKQRNHEVQRVLIFFGGVDTGDMTSIAIEALSMLKELSFMVDVVIGNTHPNKENIISICQQLGYHCHVQTNKMAELIAQADLCIGAGGSATWERCALGLPSITFVVAENQQELTKNAARACLIYAPTPSKNLVETIRLHFTALYNNALLREYISRKSMQLVDAEGALRVVKELNL</sequence>
<dbReference type="NCBIfam" id="TIGR03590">
    <property type="entry name" value="PseG"/>
    <property type="match status" value="1"/>
</dbReference>
<evidence type="ECO:0000313" key="3">
    <source>
        <dbReference type="Proteomes" id="UP001225906"/>
    </source>
</evidence>
<dbReference type="InterPro" id="IPR020023">
    <property type="entry name" value="PseG"/>
</dbReference>
<proteinExistence type="predicted"/>
<dbReference type="RefSeq" id="WP_306389806.1">
    <property type="nucleotide sequence ID" value="NZ_JAVCAP010000020.1"/>
</dbReference>
<dbReference type="Gene3D" id="3.40.50.2000">
    <property type="entry name" value="Glycogen Phosphorylase B"/>
    <property type="match status" value="1"/>
</dbReference>